<dbReference type="InterPro" id="IPR002569">
    <property type="entry name" value="Met_Sox_Rdtase_MsrA_dom"/>
</dbReference>
<sequence>MDVTHSVNEGSYQGEGRVSLFDLTRCSIIFLTVHSSPMALPDDFLPKQILLSHFNSFFFFFLLDKHHVNGNRMVEPFPEGTQMALFGMGCFWGAERKFWRQKGVYSTQVGYAGGHTPNPTYKEVCSAGGWNEMSFRVSPKPTHPGILIPLCPVPPGMRQGNDVGTQYRSALYTFSQEQMEAALRSKEEYQKVLTKEGFGPITTEIREAPEFYYAEEYHQQYLSKNPNGYCGLGGTGVSCPVGIRK</sequence>
<comment type="catalytic activity">
    <reaction evidence="6">
        <text>L-methionyl-[protein] + [thioredoxin]-disulfide + H2O = L-methionyl-(S)-S-oxide-[protein] + [thioredoxin]-dithiol</text>
        <dbReference type="Rhea" id="RHEA:14217"/>
        <dbReference type="Rhea" id="RHEA-COMP:10698"/>
        <dbReference type="Rhea" id="RHEA-COMP:10700"/>
        <dbReference type="Rhea" id="RHEA-COMP:12313"/>
        <dbReference type="Rhea" id="RHEA-COMP:12315"/>
        <dbReference type="ChEBI" id="CHEBI:15377"/>
        <dbReference type="ChEBI" id="CHEBI:16044"/>
        <dbReference type="ChEBI" id="CHEBI:29950"/>
        <dbReference type="ChEBI" id="CHEBI:44120"/>
        <dbReference type="ChEBI" id="CHEBI:50058"/>
        <dbReference type="EC" id="1.8.4.11"/>
    </reaction>
</comment>
<evidence type="ECO:0000259" key="8">
    <source>
        <dbReference type="Pfam" id="PF01625"/>
    </source>
</evidence>
<name>A0A8D2PCG5_ZOSLA</name>
<evidence type="ECO:0000256" key="6">
    <source>
        <dbReference type="ARBA" id="ARBA00047806"/>
    </source>
</evidence>
<evidence type="ECO:0000256" key="5">
    <source>
        <dbReference type="ARBA" id="ARBA00030643"/>
    </source>
</evidence>
<evidence type="ECO:0000256" key="2">
    <source>
        <dbReference type="ARBA" id="ARBA00012502"/>
    </source>
</evidence>
<dbReference type="GO" id="GO:0034599">
    <property type="term" value="P:cellular response to oxidative stress"/>
    <property type="evidence" value="ECO:0007669"/>
    <property type="project" value="TreeGrafter"/>
</dbReference>
<dbReference type="Ensembl" id="ENSZLMT00000012130.1">
    <property type="protein sequence ID" value="ENSZLMP00000011810.1"/>
    <property type="gene ID" value="ENSZLMG00000008185.1"/>
</dbReference>
<reference evidence="9" key="1">
    <citation type="submission" date="2025-08" db="UniProtKB">
        <authorList>
            <consortium name="Ensembl"/>
        </authorList>
    </citation>
    <scope>IDENTIFICATION</scope>
</reference>
<organism evidence="9 10">
    <name type="scientific">Zosterops lateralis melanops</name>
    <dbReference type="NCBI Taxonomy" id="1220523"/>
    <lineage>
        <taxon>Eukaryota</taxon>
        <taxon>Metazoa</taxon>
        <taxon>Chordata</taxon>
        <taxon>Craniata</taxon>
        <taxon>Vertebrata</taxon>
        <taxon>Euteleostomi</taxon>
        <taxon>Archelosauria</taxon>
        <taxon>Archosauria</taxon>
        <taxon>Dinosauria</taxon>
        <taxon>Saurischia</taxon>
        <taxon>Theropoda</taxon>
        <taxon>Coelurosauria</taxon>
        <taxon>Aves</taxon>
        <taxon>Neognathae</taxon>
        <taxon>Neoaves</taxon>
        <taxon>Telluraves</taxon>
        <taxon>Australaves</taxon>
        <taxon>Passeriformes</taxon>
        <taxon>Sylvioidea</taxon>
        <taxon>Zosteropidae</taxon>
        <taxon>Zosterops</taxon>
    </lineage>
</organism>
<evidence type="ECO:0000256" key="7">
    <source>
        <dbReference type="ARBA" id="ARBA00048782"/>
    </source>
</evidence>
<feature type="domain" description="Peptide methionine sulphoxide reductase MsrA" evidence="8">
    <location>
        <begin position="157"/>
        <end position="230"/>
    </location>
</feature>
<dbReference type="PANTHER" id="PTHR42799:SF2">
    <property type="entry name" value="MITOCHONDRIAL PEPTIDE METHIONINE SULFOXIDE REDUCTASE"/>
    <property type="match status" value="1"/>
</dbReference>
<comment type="catalytic activity">
    <reaction evidence="7">
        <text>[thioredoxin]-disulfide + L-methionine + H2O = L-methionine (S)-S-oxide + [thioredoxin]-dithiol</text>
        <dbReference type="Rhea" id="RHEA:19993"/>
        <dbReference type="Rhea" id="RHEA-COMP:10698"/>
        <dbReference type="Rhea" id="RHEA-COMP:10700"/>
        <dbReference type="ChEBI" id="CHEBI:15377"/>
        <dbReference type="ChEBI" id="CHEBI:29950"/>
        <dbReference type="ChEBI" id="CHEBI:50058"/>
        <dbReference type="ChEBI" id="CHEBI:57844"/>
        <dbReference type="ChEBI" id="CHEBI:58772"/>
        <dbReference type="EC" id="1.8.4.11"/>
    </reaction>
</comment>
<feature type="domain" description="Peptide methionine sulphoxide reductase MsrA" evidence="8">
    <location>
        <begin position="84"/>
        <end position="127"/>
    </location>
</feature>
<dbReference type="Pfam" id="PF01625">
    <property type="entry name" value="PMSR"/>
    <property type="match status" value="2"/>
</dbReference>
<evidence type="ECO:0000256" key="4">
    <source>
        <dbReference type="ARBA" id="ARBA00030273"/>
    </source>
</evidence>
<reference evidence="9" key="2">
    <citation type="submission" date="2025-09" db="UniProtKB">
        <authorList>
            <consortium name="Ensembl"/>
        </authorList>
    </citation>
    <scope>IDENTIFICATION</scope>
</reference>
<dbReference type="HAMAP" id="MF_01401">
    <property type="entry name" value="MsrA"/>
    <property type="match status" value="1"/>
</dbReference>
<dbReference type="Gene3D" id="3.30.1060.10">
    <property type="entry name" value="Peptide methionine sulphoxide reductase MsrA"/>
    <property type="match status" value="2"/>
</dbReference>
<dbReference type="NCBIfam" id="TIGR00401">
    <property type="entry name" value="msrA"/>
    <property type="match status" value="1"/>
</dbReference>
<keyword evidence="10" id="KW-1185">Reference proteome</keyword>
<evidence type="ECO:0000256" key="1">
    <source>
        <dbReference type="ARBA" id="ARBA00005591"/>
    </source>
</evidence>
<evidence type="ECO:0000313" key="10">
    <source>
        <dbReference type="Proteomes" id="UP000694401"/>
    </source>
</evidence>
<dbReference type="InterPro" id="IPR050162">
    <property type="entry name" value="MsrA_MetSO_reductase"/>
</dbReference>
<dbReference type="PANTHER" id="PTHR42799">
    <property type="entry name" value="MITOCHONDRIAL PEPTIDE METHIONINE SULFOXIDE REDUCTASE"/>
    <property type="match status" value="1"/>
</dbReference>
<dbReference type="GO" id="GO:0008113">
    <property type="term" value="F:peptide-methionine (S)-S-oxide reductase activity"/>
    <property type="evidence" value="ECO:0007669"/>
    <property type="project" value="UniProtKB-EC"/>
</dbReference>
<dbReference type="AlphaFoldDB" id="A0A8D2PCG5"/>
<protein>
    <recommendedName>
        <fullName evidence="2">peptide-methionine (S)-S-oxide reductase</fullName>
        <ecNumber evidence="2">1.8.4.11</ecNumber>
    </recommendedName>
    <alternativeName>
        <fullName evidence="5">Peptide-methionine (S)-S-oxide reductase</fullName>
    </alternativeName>
    <alternativeName>
        <fullName evidence="4">Protein-methionine-S-oxide reductase</fullName>
    </alternativeName>
</protein>
<dbReference type="EC" id="1.8.4.11" evidence="2"/>
<proteinExistence type="inferred from homology"/>
<accession>A0A8D2PCG5</accession>
<dbReference type="SUPFAM" id="SSF55068">
    <property type="entry name" value="Peptide methionine sulfoxide reductase"/>
    <property type="match status" value="1"/>
</dbReference>
<keyword evidence="3" id="KW-0560">Oxidoreductase</keyword>
<comment type="similarity">
    <text evidence="1">Belongs to the MsrA Met sulfoxide reductase family.</text>
</comment>
<dbReference type="InterPro" id="IPR036509">
    <property type="entry name" value="Met_Sox_Rdtase_MsrA_sf"/>
</dbReference>
<evidence type="ECO:0000313" key="9">
    <source>
        <dbReference type="Ensembl" id="ENSZLMP00000011810.1"/>
    </source>
</evidence>
<dbReference type="GO" id="GO:0005737">
    <property type="term" value="C:cytoplasm"/>
    <property type="evidence" value="ECO:0007669"/>
    <property type="project" value="TreeGrafter"/>
</dbReference>
<evidence type="ECO:0000256" key="3">
    <source>
        <dbReference type="ARBA" id="ARBA00023002"/>
    </source>
</evidence>
<dbReference type="Proteomes" id="UP000694401">
    <property type="component" value="Unassembled WGS sequence"/>
</dbReference>